<gene>
    <name evidence="1" type="primary">ORF53995</name>
</gene>
<name>A0A0B6ZB19_9EUPU</name>
<protein>
    <submittedName>
        <fullName evidence="1">Uncharacterized protein</fullName>
    </submittedName>
</protein>
<dbReference type="EMBL" id="HACG01018261">
    <property type="protein sequence ID" value="CEK65126.1"/>
    <property type="molecule type" value="Transcribed_RNA"/>
</dbReference>
<accession>A0A0B6ZB19</accession>
<proteinExistence type="predicted"/>
<sequence>MLFLSIYEQEQGNNYPNGIEHFNHYQKKSMENGTKRVQLKSYLQMVSLHTRKSSEQQ</sequence>
<organism evidence="1">
    <name type="scientific">Arion vulgaris</name>
    <dbReference type="NCBI Taxonomy" id="1028688"/>
    <lineage>
        <taxon>Eukaryota</taxon>
        <taxon>Metazoa</taxon>
        <taxon>Spiralia</taxon>
        <taxon>Lophotrochozoa</taxon>
        <taxon>Mollusca</taxon>
        <taxon>Gastropoda</taxon>
        <taxon>Heterobranchia</taxon>
        <taxon>Euthyneura</taxon>
        <taxon>Panpulmonata</taxon>
        <taxon>Eupulmonata</taxon>
        <taxon>Stylommatophora</taxon>
        <taxon>Helicina</taxon>
        <taxon>Arionoidea</taxon>
        <taxon>Arionidae</taxon>
        <taxon>Arion</taxon>
    </lineage>
</organism>
<reference evidence="1" key="1">
    <citation type="submission" date="2014-12" db="EMBL/GenBank/DDBJ databases">
        <title>Insight into the proteome of Arion vulgaris.</title>
        <authorList>
            <person name="Aradska J."/>
            <person name="Bulat T."/>
            <person name="Smidak R."/>
            <person name="Sarate P."/>
            <person name="Gangsoo J."/>
            <person name="Sialana F."/>
            <person name="Bilban M."/>
            <person name="Lubec G."/>
        </authorList>
    </citation>
    <scope>NUCLEOTIDE SEQUENCE</scope>
    <source>
        <tissue evidence="1">Skin</tissue>
    </source>
</reference>
<evidence type="ECO:0000313" key="1">
    <source>
        <dbReference type="EMBL" id="CEK65126.1"/>
    </source>
</evidence>
<dbReference type="AlphaFoldDB" id="A0A0B6ZB19"/>